<name>A0A3M6QWE6_9BURK</name>
<dbReference type="InterPro" id="IPR003494">
    <property type="entry name" value="SHS2_FtsA"/>
</dbReference>
<evidence type="ECO:0000313" key="6">
    <source>
        <dbReference type="Proteomes" id="UP000267521"/>
    </source>
</evidence>
<dbReference type="SUPFAM" id="SSF53067">
    <property type="entry name" value="Actin-like ATPase domain"/>
    <property type="match status" value="2"/>
</dbReference>
<dbReference type="PANTHER" id="PTHR32432:SF3">
    <property type="entry name" value="ETHANOLAMINE UTILIZATION PROTEIN EUTJ"/>
    <property type="match status" value="1"/>
</dbReference>
<dbReference type="Gene3D" id="3.30.1490.300">
    <property type="match status" value="1"/>
</dbReference>
<dbReference type="RefSeq" id="WP_122237475.1">
    <property type="nucleotide sequence ID" value="NZ_RDQK01000022.1"/>
</dbReference>
<evidence type="ECO:0000313" key="4">
    <source>
        <dbReference type="EMBL" id="RMX07313.1"/>
    </source>
</evidence>
<dbReference type="SMART" id="SM00842">
    <property type="entry name" value="FtsA"/>
    <property type="match status" value="1"/>
</dbReference>
<evidence type="ECO:0000313" key="7">
    <source>
        <dbReference type="Proteomes" id="UP000281171"/>
    </source>
</evidence>
<evidence type="ECO:0000259" key="1">
    <source>
        <dbReference type="SMART" id="SM00842"/>
    </source>
</evidence>
<comment type="caution">
    <text evidence="4">The sequence shown here is derived from an EMBL/GenBank/DDBJ whole genome shotgun (WGS) entry which is preliminary data.</text>
</comment>
<dbReference type="GO" id="GO:0051301">
    <property type="term" value="P:cell division"/>
    <property type="evidence" value="ECO:0007669"/>
    <property type="project" value="InterPro"/>
</dbReference>
<dbReference type="PANTHER" id="PTHR32432">
    <property type="entry name" value="CELL DIVISION PROTEIN FTSA-RELATED"/>
    <property type="match status" value="1"/>
</dbReference>
<proteinExistence type="predicted"/>
<dbReference type="EMBL" id="RDQL01000004">
    <property type="protein sequence ID" value="RMX01097.1"/>
    <property type="molecule type" value="Genomic_DNA"/>
</dbReference>
<organism evidence="4 7">
    <name type="scientific">Allofranklinella schreckenbergeri</name>
    <dbReference type="NCBI Taxonomy" id="1076744"/>
    <lineage>
        <taxon>Bacteria</taxon>
        <taxon>Pseudomonadati</taxon>
        <taxon>Pseudomonadota</taxon>
        <taxon>Betaproteobacteria</taxon>
        <taxon>Burkholderiales</taxon>
        <taxon>Comamonadaceae</taxon>
        <taxon>Allofranklinella</taxon>
    </lineage>
</organism>
<gene>
    <name evidence="4" type="ORF">EBQ24_09420</name>
    <name evidence="3" type="ORF">EBQ25_04025</name>
    <name evidence="2" type="ORF">EBQ26_01730</name>
</gene>
<evidence type="ECO:0000313" key="2">
    <source>
        <dbReference type="EMBL" id="RMX00795.1"/>
    </source>
</evidence>
<dbReference type="Proteomes" id="UP000267521">
    <property type="component" value="Unassembled WGS sequence"/>
</dbReference>
<dbReference type="AlphaFoldDB" id="A0A3M6QWE6"/>
<dbReference type="PIRSF" id="PIRSF019169">
    <property type="entry name" value="PilM"/>
    <property type="match status" value="1"/>
</dbReference>
<dbReference type="EMBL" id="RDQK01000022">
    <property type="protein sequence ID" value="RMX07313.1"/>
    <property type="molecule type" value="Genomic_DNA"/>
</dbReference>
<keyword evidence="5" id="KW-1185">Reference proteome</keyword>
<evidence type="ECO:0000313" key="3">
    <source>
        <dbReference type="EMBL" id="RMX01097.1"/>
    </source>
</evidence>
<reference evidence="5 6" key="1">
    <citation type="submission" date="2018-10" db="EMBL/GenBank/DDBJ databases">
        <title>Comamonadaceae CDC group NO-1 genome sequencing and assembly.</title>
        <authorList>
            <person name="Bernier A.-M."/>
            <person name="Bernard K."/>
        </authorList>
    </citation>
    <scope>NUCLEOTIDE SEQUENCE [LARGE SCALE GENOMIC DNA]</scope>
    <source>
        <strain evidence="3 5">NML161473</strain>
        <strain evidence="4 7">NML180581</strain>
        <strain evidence="2 6">NML970147</strain>
    </source>
</reference>
<dbReference type="Proteomes" id="UP000267035">
    <property type="component" value="Unassembled WGS sequence"/>
</dbReference>
<sequence>MVSARSLFAPRQTPLVGIDISTSSIKLVELSSARDGKLTLERAAIERLEKGWVNEGNIENFDEVADALRRVVKKSGSRTKQVALALPPSAVITRKIVLPAGLSEEELEIQVESEASHYIPFSLDEVSLDFCEIGPSKNSSDDVEILIAASRKDKVEDRQGLAEAAGLKAVILDVESFASRLAVMRLAKAWPKTSEQPIVALFEIGASNSTLMILQGEEILFERDQSFGGAQLTQSIARHYGISFEEAENKKRAGEMPEDYATAVLRPYVNSLTQEISRALQFFFTSSPYNSVDRILLAGGTAIVNGLAAAVTQTTETACQIASPFEGMEMGGGVRMKSVMREAPSYLTACGLALRRFDE</sequence>
<dbReference type="CDD" id="cd24049">
    <property type="entry name" value="ASKHA_NBD_PilM"/>
    <property type="match status" value="1"/>
</dbReference>
<dbReference type="Pfam" id="PF11104">
    <property type="entry name" value="PilM_2"/>
    <property type="match status" value="1"/>
</dbReference>
<dbReference type="InterPro" id="IPR005883">
    <property type="entry name" value="PilM"/>
</dbReference>
<dbReference type="EMBL" id="RDQM01000002">
    <property type="protein sequence ID" value="RMX00795.1"/>
    <property type="molecule type" value="Genomic_DNA"/>
</dbReference>
<protein>
    <submittedName>
        <fullName evidence="4">Pilus assembly protein PilM</fullName>
    </submittedName>
</protein>
<dbReference type="NCBIfam" id="TIGR01175">
    <property type="entry name" value="pilM"/>
    <property type="match status" value="1"/>
</dbReference>
<accession>A0A3M6QDK7</accession>
<dbReference type="Gene3D" id="3.30.420.40">
    <property type="match status" value="2"/>
</dbReference>
<evidence type="ECO:0000313" key="5">
    <source>
        <dbReference type="Proteomes" id="UP000267035"/>
    </source>
</evidence>
<dbReference type="Proteomes" id="UP000281171">
    <property type="component" value="Unassembled WGS sequence"/>
</dbReference>
<dbReference type="InterPro" id="IPR050696">
    <property type="entry name" value="FtsA/MreB"/>
</dbReference>
<accession>A0A3M6QD39</accession>
<feature type="domain" description="SHS2" evidence="1">
    <location>
        <begin position="15"/>
        <end position="183"/>
    </location>
</feature>
<dbReference type="InterPro" id="IPR043129">
    <property type="entry name" value="ATPase_NBD"/>
</dbReference>
<accession>A0A3M6QWE6</accession>